<evidence type="ECO:0000256" key="6">
    <source>
        <dbReference type="ARBA" id="ARBA00022833"/>
    </source>
</evidence>
<name>A0A239H399_9BURK</name>
<evidence type="ECO:0000256" key="10">
    <source>
        <dbReference type="RuleBase" id="RU361274"/>
    </source>
</evidence>
<dbReference type="Gene3D" id="3.60.140.10">
    <property type="entry name" value="CNF1/YfiH-like putative cysteine hydrolases"/>
    <property type="match status" value="1"/>
</dbReference>
<accession>A0A239H399</accession>
<reference evidence="11 12" key="1">
    <citation type="submission" date="2017-06" db="EMBL/GenBank/DDBJ databases">
        <authorList>
            <person name="Kim H.J."/>
            <person name="Triplett B.A."/>
        </authorList>
    </citation>
    <scope>NUCLEOTIDE SEQUENCE [LARGE SCALE GENOMIC DNA]</scope>
    <source>
        <strain evidence="11 12">U15</strain>
    </source>
</reference>
<dbReference type="EMBL" id="FZOT01000006">
    <property type="protein sequence ID" value="SNS75899.1"/>
    <property type="molecule type" value="Genomic_DNA"/>
</dbReference>
<evidence type="ECO:0000256" key="2">
    <source>
        <dbReference type="ARBA" id="ARBA00007353"/>
    </source>
</evidence>
<evidence type="ECO:0000256" key="4">
    <source>
        <dbReference type="ARBA" id="ARBA00022723"/>
    </source>
</evidence>
<dbReference type="GO" id="GO:0005507">
    <property type="term" value="F:copper ion binding"/>
    <property type="evidence" value="ECO:0007669"/>
    <property type="project" value="TreeGrafter"/>
</dbReference>
<comment type="catalytic activity">
    <reaction evidence="1">
        <text>inosine + phosphate = alpha-D-ribose 1-phosphate + hypoxanthine</text>
        <dbReference type="Rhea" id="RHEA:27646"/>
        <dbReference type="ChEBI" id="CHEBI:17368"/>
        <dbReference type="ChEBI" id="CHEBI:17596"/>
        <dbReference type="ChEBI" id="CHEBI:43474"/>
        <dbReference type="ChEBI" id="CHEBI:57720"/>
        <dbReference type="EC" id="2.4.2.1"/>
    </reaction>
    <physiologicalReaction direction="left-to-right" evidence="1">
        <dbReference type="Rhea" id="RHEA:27647"/>
    </physiologicalReaction>
</comment>
<dbReference type="AlphaFoldDB" id="A0A239H399"/>
<sequence length="256" mass="26334">MSTAGSGKPQILVPEWPGLPASVHALCTTRCGGVSAGPYGGMDGGLNLGAHVGDAPEAVAANRALLRRLLPAEPAWLSQVHGARVVDACAAQGVPEADAAVADRPGVVCAIMTADCLPVLFSDAGGRVVGAAHAGWRGLAGGVLENTLARMRDAGAQAVSAWMGPAIGPERFEVGDDVRQAFVAAAASDQDAFAAIEGKPGKYLADIYALARRRLARAGAVAVHGGGFCTVEDRDRFYSYRRDGVTGRMAALIWFD</sequence>
<keyword evidence="6" id="KW-0862">Zinc</keyword>
<dbReference type="OrthoDB" id="4279at2"/>
<gene>
    <name evidence="11" type="ORF">SAMN06265795_10674</name>
</gene>
<dbReference type="InterPro" id="IPR003730">
    <property type="entry name" value="Cu_polyphenol_OxRdtase"/>
</dbReference>
<dbReference type="SUPFAM" id="SSF64438">
    <property type="entry name" value="CNF1/YfiH-like putative cysteine hydrolases"/>
    <property type="match status" value="1"/>
</dbReference>
<dbReference type="Proteomes" id="UP000198284">
    <property type="component" value="Unassembled WGS sequence"/>
</dbReference>
<comment type="catalytic activity">
    <reaction evidence="9">
        <text>S-methyl-5'-thioadenosine + phosphate = 5-(methylsulfanyl)-alpha-D-ribose 1-phosphate + adenine</text>
        <dbReference type="Rhea" id="RHEA:11852"/>
        <dbReference type="ChEBI" id="CHEBI:16708"/>
        <dbReference type="ChEBI" id="CHEBI:17509"/>
        <dbReference type="ChEBI" id="CHEBI:43474"/>
        <dbReference type="ChEBI" id="CHEBI:58533"/>
        <dbReference type="EC" id="2.4.2.28"/>
    </reaction>
    <physiologicalReaction direction="left-to-right" evidence="9">
        <dbReference type="Rhea" id="RHEA:11853"/>
    </physiologicalReaction>
</comment>
<dbReference type="GO" id="GO:0016787">
    <property type="term" value="F:hydrolase activity"/>
    <property type="evidence" value="ECO:0007669"/>
    <property type="project" value="UniProtKB-KW"/>
</dbReference>
<keyword evidence="12" id="KW-1185">Reference proteome</keyword>
<evidence type="ECO:0000256" key="8">
    <source>
        <dbReference type="ARBA" id="ARBA00048968"/>
    </source>
</evidence>
<proteinExistence type="inferred from homology"/>
<dbReference type="CDD" id="cd16833">
    <property type="entry name" value="YfiH"/>
    <property type="match status" value="1"/>
</dbReference>
<organism evidence="11 12">
    <name type="scientific">Noviherbaspirillum humi</name>
    <dbReference type="NCBI Taxonomy" id="1688639"/>
    <lineage>
        <taxon>Bacteria</taxon>
        <taxon>Pseudomonadati</taxon>
        <taxon>Pseudomonadota</taxon>
        <taxon>Betaproteobacteria</taxon>
        <taxon>Burkholderiales</taxon>
        <taxon>Oxalobacteraceae</taxon>
        <taxon>Noviherbaspirillum</taxon>
    </lineage>
</organism>
<dbReference type="InterPro" id="IPR011324">
    <property type="entry name" value="Cytotoxic_necrot_fac-like_cat"/>
</dbReference>
<evidence type="ECO:0000313" key="11">
    <source>
        <dbReference type="EMBL" id="SNS75899.1"/>
    </source>
</evidence>
<evidence type="ECO:0000256" key="3">
    <source>
        <dbReference type="ARBA" id="ARBA00022679"/>
    </source>
</evidence>
<keyword evidence="3" id="KW-0808">Transferase</keyword>
<dbReference type="NCBIfam" id="TIGR00726">
    <property type="entry name" value="peptidoglycan editing factor PgeF"/>
    <property type="match status" value="1"/>
</dbReference>
<evidence type="ECO:0000256" key="1">
    <source>
        <dbReference type="ARBA" id="ARBA00000553"/>
    </source>
</evidence>
<comment type="catalytic activity">
    <reaction evidence="8">
        <text>adenosine + phosphate = alpha-D-ribose 1-phosphate + adenine</text>
        <dbReference type="Rhea" id="RHEA:27642"/>
        <dbReference type="ChEBI" id="CHEBI:16335"/>
        <dbReference type="ChEBI" id="CHEBI:16708"/>
        <dbReference type="ChEBI" id="CHEBI:43474"/>
        <dbReference type="ChEBI" id="CHEBI:57720"/>
        <dbReference type="EC" id="2.4.2.1"/>
    </reaction>
    <physiologicalReaction direction="left-to-right" evidence="8">
        <dbReference type="Rhea" id="RHEA:27643"/>
    </physiologicalReaction>
</comment>
<dbReference type="PANTHER" id="PTHR30616:SF2">
    <property type="entry name" value="PURINE NUCLEOSIDE PHOSPHORYLASE LACC1"/>
    <property type="match status" value="1"/>
</dbReference>
<evidence type="ECO:0000313" key="12">
    <source>
        <dbReference type="Proteomes" id="UP000198284"/>
    </source>
</evidence>
<dbReference type="InterPro" id="IPR038371">
    <property type="entry name" value="Cu_polyphenol_OxRdtase_sf"/>
</dbReference>
<protein>
    <recommendedName>
        <fullName evidence="10">Purine nucleoside phosphorylase</fullName>
    </recommendedName>
</protein>
<evidence type="ECO:0000256" key="7">
    <source>
        <dbReference type="ARBA" id="ARBA00047989"/>
    </source>
</evidence>
<dbReference type="Pfam" id="PF02578">
    <property type="entry name" value="Cu-oxidase_4"/>
    <property type="match status" value="1"/>
</dbReference>
<keyword evidence="4" id="KW-0479">Metal-binding</keyword>
<evidence type="ECO:0000256" key="5">
    <source>
        <dbReference type="ARBA" id="ARBA00022801"/>
    </source>
</evidence>
<dbReference type="RefSeq" id="WP_089399449.1">
    <property type="nucleotide sequence ID" value="NZ_FZOT01000006.1"/>
</dbReference>
<keyword evidence="5" id="KW-0378">Hydrolase</keyword>
<evidence type="ECO:0000256" key="9">
    <source>
        <dbReference type="ARBA" id="ARBA00049893"/>
    </source>
</evidence>
<comment type="similarity">
    <text evidence="2 10">Belongs to the purine nucleoside phosphorylase YfiH/LACC1 family.</text>
</comment>
<dbReference type="GO" id="GO:0017061">
    <property type="term" value="F:S-methyl-5-thioadenosine phosphorylase activity"/>
    <property type="evidence" value="ECO:0007669"/>
    <property type="project" value="UniProtKB-EC"/>
</dbReference>
<comment type="catalytic activity">
    <reaction evidence="7">
        <text>adenosine + H2O + H(+) = inosine + NH4(+)</text>
        <dbReference type="Rhea" id="RHEA:24408"/>
        <dbReference type="ChEBI" id="CHEBI:15377"/>
        <dbReference type="ChEBI" id="CHEBI:15378"/>
        <dbReference type="ChEBI" id="CHEBI:16335"/>
        <dbReference type="ChEBI" id="CHEBI:17596"/>
        <dbReference type="ChEBI" id="CHEBI:28938"/>
        <dbReference type="EC" id="3.5.4.4"/>
    </reaction>
    <physiologicalReaction direction="left-to-right" evidence="7">
        <dbReference type="Rhea" id="RHEA:24409"/>
    </physiologicalReaction>
</comment>
<dbReference type="PANTHER" id="PTHR30616">
    <property type="entry name" value="UNCHARACTERIZED PROTEIN YFIH"/>
    <property type="match status" value="1"/>
</dbReference>